<evidence type="ECO:0008006" key="4">
    <source>
        <dbReference type="Google" id="ProtNLM"/>
    </source>
</evidence>
<keyword evidence="3" id="KW-1185">Reference proteome</keyword>
<feature type="transmembrane region" description="Helical" evidence="1">
    <location>
        <begin position="20"/>
        <end position="41"/>
    </location>
</feature>
<dbReference type="Proteomes" id="UP000304912">
    <property type="component" value="Chromosome"/>
</dbReference>
<keyword evidence="1" id="KW-0812">Transmembrane</keyword>
<proteinExistence type="predicted"/>
<keyword evidence="1" id="KW-1133">Transmembrane helix</keyword>
<dbReference type="EMBL" id="CP039852">
    <property type="protein sequence ID" value="QCZ92161.1"/>
    <property type="molecule type" value="Genomic_DNA"/>
</dbReference>
<evidence type="ECO:0000313" key="3">
    <source>
        <dbReference type="Proteomes" id="UP000304912"/>
    </source>
</evidence>
<evidence type="ECO:0000313" key="2">
    <source>
        <dbReference type="EMBL" id="QCZ92161.1"/>
    </source>
</evidence>
<dbReference type="OrthoDB" id="6227360at2"/>
<dbReference type="KEGG" id="salk:FBQ74_01130"/>
<protein>
    <recommendedName>
        <fullName evidence="4">MSHA biogenesis protein MshF</fullName>
    </recommendedName>
</protein>
<gene>
    <name evidence="2" type="ORF">FBQ74_01130</name>
</gene>
<organism evidence="2 3">
    <name type="scientific">Salinimonas iocasae</name>
    <dbReference type="NCBI Taxonomy" id="2572577"/>
    <lineage>
        <taxon>Bacteria</taxon>
        <taxon>Pseudomonadati</taxon>
        <taxon>Pseudomonadota</taxon>
        <taxon>Gammaproteobacteria</taxon>
        <taxon>Alteromonadales</taxon>
        <taxon>Alteromonadaceae</taxon>
        <taxon>Alteromonas/Salinimonas group</taxon>
        <taxon>Salinimonas</taxon>
    </lineage>
</organism>
<name>A0A5B7Y952_9ALTE</name>
<dbReference type="RefSeq" id="WP_139754924.1">
    <property type="nucleotide sequence ID" value="NZ_CP039852.1"/>
</dbReference>
<reference evidence="2 3" key="1">
    <citation type="submission" date="2019-04" db="EMBL/GenBank/DDBJ databases">
        <title>Salinimonas iocasae sp. nov., a halophilic bacterium isolated from the outer tube casing of tubeworms in Okinawa Trough.</title>
        <authorList>
            <person name="Zhang H."/>
            <person name="Wang H."/>
            <person name="Li C."/>
        </authorList>
    </citation>
    <scope>NUCLEOTIDE SEQUENCE [LARGE SCALE GENOMIC DNA]</scope>
    <source>
        <strain evidence="2 3">KX18D6</strain>
    </source>
</reference>
<accession>A0A5B7Y952</accession>
<keyword evidence="1" id="KW-0472">Membrane</keyword>
<sequence length="173" mass="19871">MKLPLVNNRQFGLASAQGGVQLNVIIAIVFATVLAGLIWYFDQSDPGFHRQALKKMATRLQHNAGYAHWQWQSEKQPPRIMMVHYDAQDREKSRRPLAMASFGYPRVADEDDACDTLWLQLLDEPMEVEGFRVKGRYVRGDLENGEAVNAYCRFSISSGDRFDYIIRTGKIDW</sequence>
<dbReference type="AlphaFoldDB" id="A0A5B7Y952"/>
<evidence type="ECO:0000256" key="1">
    <source>
        <dbReference type="SAM" id="Phobius"/>
    </source>
</evidence>